<feature type="region of interest" description="Disordered" evidence="1">
    <location>
        <begin position="1"/>
        <end position="22"/>
    </location>
</feature>
<gene>
    <name evidence="2" type="ORF">L1049_024222</name>
</gene>
<evidence type="ECO:0000256" key="1">
    <source>
        <dbReference type="SAM" id="MobiDB-lite"/>
    </source>
</evidence>
<evidence type="ECO:0000313" key="3">
    <source>
        <dbReference type="Proteomes" id="UP001415857"/>
    </source>
</evidence>
<evidence type="ECO:0000313" key="2">
    <source>
        <dbReference type="EMBL" id="KAK9285038.1"/>
    </source>
</evidence>
<dbReference type="EMBL" id="JBBPBK010000005">
    <property type="protein sequence ID" value="KAK9285038.1"/>
    <property type="molecule type" value="Genomic_DNA"/>
</dbReference>
<dbReference type="Proteomes" id="UP001415857">
    <property type="component" value="Unassembled WGS sequence"/>
</dbReference>
<reference evidence="2 3" key="1">
    <citation type="journal article" date="2024" name="Plant J.">
        <title>Genome sequences and population genomics reveal climatic adaptation and genomic divergence between two closely related sweetgum species.</title>
        <authorList>
            <person name="Xu W.Q."/>
            <person name="Ren C.Q."/>
            <person name="Zhang X.Y."/>
            <person name="Comes H.P."/>
            <person name="Liu X.H."/>
            <person name="Li Y.G."/>
            <person name="Kettle C.J."/>
            <person name="Jalonen R."/>
            <person name="Gaisberger H."/>
            <person name="Ma Y.Z."/>
            <person name="Qiu Y.X."/>
        </authorList>
    </citation>
    <scope>NUCLEOTIDE SEQUENCE [LARGE SCALE GENOMIC DNA]</scope>
    <source>
        <strain evidence="2">Hangzhou</strain>
    </source>
</reference>
<comment type="caution">
    <text evidence="2">The sequence shown here is derived from an EMBL/GenBank/DDBJ whole genome shotgun (WGS) entry which is preliminary data.</text>
</comment>
<dbReference type="AlphaFoldDB" id="A0AAP0X4E5"/>
<organism evidence="2 3">
    <name type="scientific">Liquidambar formosana</name>
    <name type="common">Formosan gum</name>
    <dbReference type="NCBI Taxonomy" id="63359"/>
    <lineage>
        <taxon>Eukaryota</taxon>
        <taxon>Viridiplantae</taxon>
        <taxon>Streptophyta</taxon>
        <taxon>Embryophyta</taxon>
        <taxon>Tracheophyta</taxon>
        <taxon>Spermatophyta</taxon>
        <taxon>Magnoliopsida</taxon>
        <taxon>eudicotyledons</taxon>
        <taxon>Gunneridae</taxon>
        <taxon>Pentapetalae</taxon>
        <taxon>Saxifragales</taxon>
        <taxon>Altingiaceae</taxon>
        <taxon>Liquidambar</taxon>
    </lineage>
</organism>
<name>A0AAP0X4E5_LIQFO</name>
<protein>
    <submittedName>
        <fullName evidence="2">Uncharacterized protein</fullName>
    </submittedName>
</protein>
<accession>A0AAP0X4E5</accession>
<sequence length="101" mass="11531">MSMEQFIKHLESKNKKSHDEETPRFTCLGQKTSTYIHGTSFDQSIISSHENNGFLLKFIPKTSANTSNSGENTMLPLEASQILTFHHMNHPNNLLEKNQIK</sequence>
<proteinExistence type="predicted"/>
<keyword evidence="3" id="KW-1185">Reference proteome</keyword>